<dbReference type="InterPro" id="IPR016032">
    <property type="entry name" value="Sig_transdc_resp-reg_C-effctor"/>
</dbReference>
<accession>A0A4S4G6K5</accession>
<evidence type="ECO:0000256" key="3">
    <source>
        <dbReference type="ARBA" id="ARBA00023163"/>
    </source>
</evidence>
<sequence length="484" mass="52802">MEIHERRRRWLTPDALGFAAHWAWIWCVFWSNRFYDEGAALESLVLSPVSMLEPLWVLSLFSNVVAIAALLLVARVRNPLSELRSLPVEGAALTALGTLCASLVPDLVRPEAASTVYLMGAVLTGVGSATVVVLWGERLTECGPRYLARCFVAAIFLGAAAYGLLAVLPPMASQVAVAALPVVSMGIYLDQTRRRPRLPQQYLNVRVRARIPVPLVLVALFFGFSFGLMKGLMAPVGPSWIAVRDALNIVAIVAAAGAFYVTSVVYRMDFDHLTYQVALPLVAAGFLFLPLREPLSVVGTAMYQFGYQYFYLVLWAIWAVLAAREKLPAAWVCAWGLLAIQIGQLAGSLAADLGLGFLVGDGALAMLSAAVIFATLIVSLFVFSGRSASTGWGSVRPMEEEARAAEGRTLEDACDALSRRSRLTVRETDVFCLLARGRNRAFICKELVIGDETVKSHVKAIYRKLNVHSQQELINLVEEERAEG</sequence>
<evidence type="ECO:0000313" key="6">
    <source>
        <dbReference type="EMBL" id="THG38342.1"/>
    </source>
</evidence>
<keyword evidence="4" id="KW-1133">Transmembrane helix</keyword>
<feature type="transmembrane region" description="Helical" evidence="4">
    <location>
        <begin position="303"/>
        <end position="322"/>
    </location>
</feature>
<reference evidence="6 7" key="1">
    <citation type="submission" date="2019-04" db="EMBL/GenBank/DDBJ databases">
        <title>Microbes associate with the intestines of laboratory mice.</title>
        <authorList>
            <person name="Navarre W."/>
            <person name="Wong E."/>
            <person name="Huang K.C."/>
            <person name="Tropini C."/>
            <person name="Ng K."/>
            <person name="Yu B."/>
        </authorList>
    </citation>
    <scope>NUCLEOTIDE SEQUENCE [LARGE SCALE GENOMIC DNA]</scope>
    <source>
        <strain evidence="6 7">NM80_B27</strain>
    </source>
</reference>
<name>A0A4S4G6K5_9ACTN</name>
<evidence type="ECO:0000313" key="7">
    <source>
        <dbReference type="Proteomes" id="UP000308978"/>
    </source>
</evidence>
<keyword evidence="4" id="KW-0812">Transmembrane</keyword>
<feature type="transmembrane region" description="Helical" evidence="4">
    <location>
        <begin position="171"/>
        <end position="190"/>
    </location>
</feature>
<dbReference type="RefSeq" id="WP_136433114.1">
    <property type="nucleotide sequence ID" value="NZ_QZEA01000007.1"/>
</dbReference>
<dbReference type="Proteomes" id="UP000308978">
    <property type="component" value="Unassembled WGS sequence"/>
</dbReference>
<dbReference type="InterPro" id="IPR036388">
    <property type="entry name" value="WH-like_DNA-bd_sf"/>
</dbReference>
<feature type="transmembrane region" description="Helical" evidence="4">
    <location>
        <begin position="329"/>
        <end position="351"/>
    </location>
</feature>
<dbReference type="EMBL" id="SSTJ01000002">
    <property type="protein sequence ID" value="THG38342.1"/>
    <property type="molecule type" value="Genomic_DNA"/>
</dbReference>
<keyword evidence="3" id="KW-0804">Transcription</keyword>
<comment type="caution">
    <text evidence="6">The sequence shown here is derived from an EMBL/GenBank/DDBJ whole genome shotgun (WGS) entry which is preliminary data.</text>
</comment>
<evidence type="ECO:0000259" key="5">
    <source>
        <dbReference type="PROSITE" id="PS50043"/>
    </source>
</evidence>
<dbReference type="PANTHER" id="PTHR44688:SF16">
    <property type="entry name" value="DNA-BINDING TRANSCRIPTIONAL ACTIVATOR DEVR_DOSR"/>
    <property type="match status" value="1"/>
</dbReference>
<evidence type="ECO:0000256" key="4">
    <source>
        <dbReference type="SAM" id="Phobius"/>
    </source>
</evidence>
<feature type="transmembrane region" description="Helical" evidence="4">
    <location>
        <begin position="55"/>
        <end position="74"/>
    </location>
</feature>
<feature type="domain" description="HTH luxR-type" evidence="5">
    <location>
        <begin position="416"/>
        <end position="481"/>
    </location>
</feature>
<dbReference type="SUPFAM" id="SSF46894">
    <property type="entry name" value="C-terminal effector domain of the bipartite response regulators"/>
    <property type="match status" value="1"/>
</dbReference>
<keyword evidence="2" id="KW-0238">DNA-binding</keyword>
<gene>
    <name evidence="6" type="ORF">E5986_02695</name>
</gene>
<dbReference type="InterPro" id="IPR000792">
    <property type="entry name" value="Tscrpt_reg_LuxR_C"/>
</dbReference>
<feature type="transmembrane region" description="Helical" evidence="4">
    <location>
        <begin position="86"/>
        <end position="104"/>
    </location>
</feature>
<keyword evidence="1" id="KW-0805">Transcription regulation</keyword>
<dbReference type="Pfam" id="PF00196">
    <property type="entry name" value="GerE"/>
    <property type="match status" value="1"/>
</dbReference>
<evidence type="ECO:0000256" key="1">
    <source>
        <dbReference type="ARBA" id="ARBA00023015"/>
    </source>
</evidence>
<dbReference type="GO" id="GO:0003677">
    <property type="term" value="F:DNA binding"/>
    <property type="evidence" value="ECO:0007669"/>
    <property type="project" value="UniProtKB-KW"/>
</dbReference>
<evidence type="ECO:0000256" key="2">
    <source>
        <dbReference type="ARBA" id="ARBA00023125"/>
    </source>
</evidence>
<dbReference type="PRINTS" id="PR00038">
    <property type="entry name" value="HTHLUXR"/>
</dbReference>
<dbReference type="CDD" id="cd06170">
    <property type="entry name" value="LuxR_C_like"/>
    <property type="match status" value="1"/>
</dbReference>
<proteinExistence type="predicted"/>
<feature type="transmembrane region" description="Helical" evidence="4">
    <location>
        <begin position="15"/>
        <end position="35"/>
    </location>
</feature>
<dbReference type="SMART" id="SM00421">
    <property type="entry name" value="HTH_LUXR"/>
    <property type="match status" value="1"/>
</dbReference>
<dbReference type="AlphaFoldDB" id="A0A4S4G6K5"/>
<dbReference type="GO" id="GO:0006355">
    <property type="term" value="P:regulation of DNA-templated transcription"/>
    <property type="evidence" value="ECO:0007669"/>
    <property type="project" value="InterPro"/>
</dbReference>
<organism evidence="6 7">
    <name type="scientific">Adlercreutzia caecimuris</name>
    <dbReference type="NCBI Taxonomy" id="671266"/>
    <lineage>
        <taxon>Bacteria</taxon>
        <taxon>Bacillati</taxon>
        <taxon>Actinomycetota</taxon>
        <taxon>Coriobacteriia</taxon>
        <taxon>Eggerthellales</taxon>
        <taxon>Eggerthellaceae</taxon>
        <taxon>Adlercreutzia</taxon>
    </lineage>
</organism>
<feature type="transmembrane region" description="Helical" evidence="4">
    <location>
        <begin position="273"/>
        <end position="291"/>
    </location>
</feature>
<feature type="transmembrane region" description="Helical" evidence="4">
    <location>
        <begin position="116"/>
        <end position="134"/>
    </location>
</feature>
<protein>
    <submittedName>
        <fullName evidence="6">LuxR family transcriptional regulator</fullName>
    </submittedName>
</protein>
<feature type="transmembrane region" description="Helical" evidence="4">
    <location>
        <begin position="211"/>
        <end position="234"/>
    </location>
</feature>
<dbReference type="Gene3D" id="1.10.10.10">
    <property type="entry name" value="Winged helix-like DNA-binding domain superfamily/Winged helix DNA-binding domain"/>
    <property type="match status" value="1"/>
</dbReference>
<dbReference type="PROSITE" id="PS50043">
    <property type="entry name" value="HTH_LUXR_2"/>
    <property type="match status" value="1"/>
</dbReference>
<keyword evidence="4" id="KW-0472">Membrane</keyword>
<feature type="transmembrane region" description="Helical" evidence="4">
    <location>
        <begin position="246"/>
        <end position="266"/>
    </location>
</feature>
<feature type="transmembrane region" description="Helical" evidence="4">
    <location>
        <begin position="146"/>
        <end position="165"/>
    </location>
</feature>
<dbReference type="PANTHER" id="PTHR44688">
    <property type="entry name" value="DNA-BINDING TRANSCRIPTIONAL ACTIVATOR DEVR_DOSR"/>
    <property type="match status" value="1"/>
</dbReference>
<feature type="transmembrane region" description="Helical" evidence="4">
    <location>
        <begin position="363"/>
        <end position="383"/>
    </location>
</feature>